<dbReference type="PROSITE" id="PS01358">
    <property type="entry name" value="ZF_RANBP2_1"/>
    <property type="match status" value="1"/>
</dbReference>
<evidence type="ECO:0000259" key="6">
    <source>
        <dbReference type="PROSITE" id="PS50199"/>
    </source>
</evidence>
<dbReference type="SUPFAM" id="SSF54236">
    <property type="entry name" value="Ubiquitin-like"/>
    <property type="match status" value="1"/>
</dbReference>
<dbReference type="SMART" id="SM00213">
    <property type="entry name" value="UBQ"/>
    <property type="match status" value="1"/>
</dbReference>
<dbReference type="InterPro" id="IPR001876">
    <property type="entry name" value="Znf_RanBP2"/>
</dbReference>
<dbReference type="GO" id="GO:0008270">
    <property type="term" value="F:zinc ion binding"/>
    <property type="evidence" value="ECO:0007669"/>
    <property type="project" value="UniProtKB-KW"/>
</dbReference>
<dbReference type="PROSITE" id="PS50053">
    <property type="entry name" value="UBIQUITIN_2"/>
    <property type="match status" value="1"/>
</dbReference>
<feature type="domain" description="RanBP2-type" evidence="6">
    <location>
        <begin position="374"/>
        <end position="405"/>
    </location>
</feature>
<evidence type="ECO:0000256" key="1">
    <source>
        <dbReference type="ARBA" id="ARBA00022723"/>
    </source>
</evidence>
<dbReference type="PRINTS" id="PR00348">
    <property type="entry name" value="UBIQUITIN"/>
</dbReference>
<dbReference type="InterPro" id="IPR019956">
    <property type="entry name" value="Ubiquitin_dom"/>
</dbReference>
<dbReference type="Gene3D" id="3.10.20.90">
    <property type="entry name" value="Phosphatidylinositol 3-kinase Catalytic Subunit, Chain A, domain 1"/>
    <property type="match status" value="1"/>
</dbReference>
<keyword evidence="8" id="KW-1185">Reference proteome</keyword>
<dbReference type="AlphaFoldDB" id="A0A8K0W7V6"/>
<dbReference type="EMBL" id="JAGPXF010000007">
    <property type="protein sequence ID" value="KAH7235527.1"/>
    <property type="molecule type" value="Genomic_DNA"/>
</dbReference>
<accession>A0A8K0W7V6</accession>
<keyword evidence="3" id="KW-0862">Zinc</keyword>
<evidence type="ECO:0000256" key="3">
    <source>
        <dbReference type="ARBA" id="ARBA00022833"/>
    </source>
</evidence>
<dbReference type="InterPro" id="IPR029071">
    <property type="entry name" value="Ubiquitin-like_domsf"/>
</dbReference>
<reference evidence="7" key="1">
    <citation type="journal article" date="2021" name="Nat. Commun.">
        <title>Genetic determinants of endophytism in the Arabidopsis root mycobiome.</title>
        <authorList>
            <person name="Mesny F."/>
            <person name="Miyauchi S."/>
            <person name="Thiergart T."/>
            <person name="Pickel B."/>
            <person name="Atanasova L."/>
            <person name="Karlsson M."/>
            <person name="Huettel B."/>
            <person name="Barry K.W."/>
            <person name="Haridas S."/>
            <person name="Chen C."/>
            <person name="Bauer D."/>
            <person name="Andreopoulos W."/>
            <person name="Pangilinan J."/>
            <person name="LaButti K."/>
            <person name="Riley R."/>
            <person name="Lipzen A."/>
            <person name="Clum A."/>
            <person name="Drula E."/>
            <person name="Henrissat B."/>
            <person name="Kohler A."/>
            <person name="Grigoriev I.V."/>
            <person name="Martin F.M."/>
            <person name="Hacquard S."/>
        </authorList>
    </citation>
    <scope>NUCLEOTIDE SEQUENCE</scope>
    <source>
        <strain evidence="7">MPI-SDFR-AT-0068</strain>
    </source>
</reference>
<dbReference type="PROSITE" id="PS50199">
    <property type="entry name" value="ZF_RANBP2_2"/>
    <property type="match status" value="1"/>
</dbReference>
<comment type="caution">
    <text evidence="7">The sequence shown here is derived from an EMBL/GenBank/DDBJ whole genome shotgun (WGS) entry which is preliminary data.</text>
</comment>
<dbReference type="PANTHER" id="PTHR10666">
    <property type="entry name" value="UBIQUITIN"/>
    <property type="match status" value="1"/>
</dbReference>
<dbReference type="InterPro" id="IPR050158">
    <property type="entry name" value="Ubiquitin_ubiquitin-like"/>
</dbReference>
<evidence type="ECO:0000259" key="5">
    <source>
        <dbReference type="PROSITE" id="PS50053"/>
    </source>
</evidence>
<gene>
    <name evidence="7" type="ORF">BKA59DRAFT_532958</name>
</gene>
<dbReference type="Proteomes" id="UP000813427">
    <property type="component" value="Unassembled WGS sequence"/>
</dbReference>
<keyword evidence="1" id="KW-0479">Metal-binding</keyword>
<dbReference type="OrthoDB" id="1658288at2759"/>
<sequence length="441" mass="49037">MLERLIPWDPATRVAEDIRINDLTITFKRTVRVPDNDQTMALPPDLGSFPLFKVDDYAKSLPDKMARKGGLFLPMYQREALWINFRSDRRYVIKIYVGGINAVSGEPAIPTPATALCRRNLLKNGGSLQDYMVVPGQLWLDGHSVEARMTGEETTAGIQFEITQLEVPPKLPSDRLQIAFAGPGEVIQIIVCTLTGKRITCNVGSAWTIEALKDLIGVKEDIPTDQQRIIYNGKQLEDGRTLLECNIINNSLIHFVLRLRGGGPGPTELSIAAGGRINQSIVSLDRRDYAKSVPVTFNVQILDSASFKQVTGKKPPKSPVTAKTYADCGYPFSFMWEEPTTVSGDFSKIRSVAQIDNNPDESLSNIPVVDVKTREFIHDWICERCNTKNNAAGQRCGGCFTHRPEPEVAGKVGILNPGGPHEPLKLEWEMEDEIRQMRTAF</sequence>
<name>A0A8K0W7V6_9HYPO</name>
<organism evidence="7 8">
    <name type="scientific">Fusarium tricinctum</name>
    <dbReference type="NCBI Taxonomy" id="61284"/>
    <lineage>
        <taxon>Eukaryota</taxon>
        <taxon>Fungi</taxon>
        <taxon>Dikarya</taxon>
        <taxon>Ascomycota</taxon>
        <taxon>Pezizomycotina</taxon>
        <taxon>Sordariomycetes</taxon>
        <taxon>Hypocreomycetidae</taxon>
        <taxon>Hypocreales</taxon>
        <taxon>Nectriaceae</taxon>
        <taxon>Fusarium</taxon>
        <taxon>Fusarium tricinctum species complex</taxon>
    </lineage>
</organism>
<proteinExistence type="predicted"/>
<evidence type="ECO:0008006" key="9">
    <source>
        <dbReference type="Google" id="ProtNLM"/>
    </source>
</evidence>
<dbReference type="InterPro" id="IPR000626">
    <property type="entry name" value="Ubiquitin-like_dom"/>
</dbReference>
<evidence type="ECO:0000256" key="2">
    <source>
        <dbReference type="ARBA" id="ARBA00022771"/>
    </source>
</evidence>
<evidence type="ECO:0000256" key="4">
    <source>
        <dbReference type="PROSITE-ProRule" id="PRU00322"/>
    </source>
</evidence>
<evidence type="ECO:0000313" key="8">
    <source>
        <dbReference type="Proteomes" id="UP000813427"/>
    </source>
</evidence>
<feature type="domain" description="Ubiquitin-like" evidence="5">
    <location>
        <begin position="187"/>
        <end position="262"/>
    </location>
</feature>
<protein>
    <recommendedName>
        <fullName evidence="9">Ubiquitin-like domain-containing protein</fullName>
    </recommendedName>
</protein>
<evidence type="ECO:0000313" key="7">
    <source>
        <dbReference type="EMBL" id="KAH7235527.1"/>
    </source>
</evidence>
<dbReference type="Pfam" id="PF00240">
    <property type="entry name" value="ubiquitin"/>
    <property type="match status" value="1"/>
</dbReference>
<keyword evidence="2 4" id="KW-0863">Zinc-finger</keyword>